<dbReference type="Pfam" id="PF22562">
    <property type="entry name" value="UBA_7"/>
    <property type="match status" value="1"/>
</dbReference>
<feature type="domain" description="UBX" evidence="3">
    <location>
        <begin position="385"/>
        <end position="464"/>
    </location>
</feature>
<dbReference type="AlphaFoldDB" id="R7QFI8"/>
<evidence type="ECO:0000256" key="2">
    <source>
        <dbReference type="SAM" id="MobiDB-lite"/>
    </source>
</evidence>
<dbReference type="Pfam" id="PF00085">
    <property type="entry name" value="Thioredoxin"/>
    <property type="match status" value="1"/>
</dbReference>
<reference evidence="6" key="1">
    <citation type="journal article" date="2013" name="Proc. Natl. Acad. Sci. U.S.A.">
        <title>Genome structure and metabolic features in the red seaweed Chondrus crispus shed light on evolution of the Archaeplastida.</title>
        <authorList>
            <person name="Collen J."/>
            <person name="Porcel B."/>
            <person name="Carre W."/>
            <person name="Ball S.G."/>
            <person name="Chaparro C."/>
            <person name="Tonon T."/>
            <person name="Barbeyron T."/>
            <person name="Michel G."/>
            <person name="Noel B."/>
            <person name="Valentin K."/>
            <person name="Elias M."/>
            <person name="Artiguenave F."/>
            <person name="Arun A."/>
            <person name="Aury J.M."/>
            <person name="Barbosa-Neto J.F."/>
            <person name="Bothwell J.H."/>
            <person name="Bouget F.Y."/>
            <person name="Brillet L."/>
            <person name="Cabello-Hurtado F."/>
            <person name="Capella-Gutierrez S."/>
            <person name="Charrier B."/>
            <person name="Cladiere L."/>
            <person name="Cock J.M."/>
            <person name="Coelho S.M."/>
            <person name="Colleoni C."/>
            <person name="Czjzek M."/>
            <person name="Da Silva C."/>
            <person name="Delage L."/>
            <person name="Denoeud F."/>
            <person name="Deschamps P."/>
            <person name="Dittami S.M."/>
            <person name="Gabaldon T."/>
            <person name="Gachon C.M."/>
            <person name="Groisillier A."/>
            <person name="Herve C."/>
            <person name="Jabbari K."/>
            <person name="Katinka M."/>
            <person name="Kloareg B."/>
            <person name="Kowalczyk N."/>
            <person name="Labadie K."/>
            <person name="Leblanc C."/>
            <person name="Lopez P.J."/>
            <person name="McLachlan D.H."/>
            <person name="Meslet-Cladiere L."/>
            <person name="Moustafa A."/>
            <person name="Nehr Z."/>
            <person name="Nyvall Collen P."/>
            <person name="Panaud O."/>
            <person name="Partensky F."/>
            <person name="Poulain J."/>
            <person name="Rensing S.A."/>
            <person name="Rousvoal S."/>
            <person name="Samson G."/>
            <person name="Symeonidi A."/>
            <person name="Weissenbach J."/>
            <person name="Zambounis A."/>
            <person name="Wincker P."/>
            <person name="Boyen C."/>
        </authorList>
    </citation>
    <scope>NUCLEOTIDE SEQUENCE [LARGE SCALE GENOMIC DNA]</scope>
    <source>
        <strain evidence="6">cv. Stackhouse</strain>
    </source>
</reference>
<gene>
    <name evidence="5" type="ORF">CHC_T00010277001</name>
</gene>
<dbReference type="InterPro" id="IPR001012">
    <property type="entry name" value="UBX_dom"/>
</dbReference>
<dbReference type="InterPro" id="IPR029071">
    <property type="entry name" value="Ubiquitin-like_domsf"/>
</dbReference>
<feature type="compositionally biased region" description="Basic and acidic residues" evidence="2">
    <location>
        <begin position="264"/>
        <end position="303"/>
    </location>
</feature>
<keyword evidence="6" id="KW-1185">Reference proteome</keyword>
<feature type="region of interest" description="Disordered" evidence="2">
    <location>
        <begin position="109"/>
        <end position="147"/>
    </location>
</feature>
<dbReference type="Gene3D" id="3.40.30.10">
    <property type="entry name" value="Glutaredoxin"/>
    <property type="match status" value="1"/>
</dbReference>
<dbReference type="InterPro" id="IPR036249">
    <property type="entry name" value="Thioredoxin-like_sf"/>
</dbReference>
<evidence type="ECO:0000313" key="5">
    <source>
        <dbReference type="EMBL" id="CDF37297.1"/>
    </source>
</evidence>
<dbReference type="PhylomeDB" id="R7QFI8"/>
<dbReference type="PROSITE" id="PS50033">
    <property type="entry name" value="UBX"/>
    <property type="match status" value="1"/>
</dbReference>
<dbReference type="CDD" id="cd14295">
    <property type="entry name" value="UBA1_atUBP14"/>
    <property type="match status" value="1"/>
</dbReference>
<dbReference type="SMART" id="SM00166">
    <property type="entry name" value="UBX"/>
    <property type="match status" value="1"/>
</dbReference>
<dbReference type="Gene3D" id="3.10.20.90">
    <property type="entry name" value="Phosphatidylinositol 3-kinase Catalytic Subunit, Chain A, domain 1"/>
    <property type="match status" value="1"/>
</dbReference>
<feature type="compositionally biased region" description="Basic and acidic residues" evidence="2">
    <location>
        <begin position="317"/>
        <end position="355"/>
    </location>
</feature>
<evidence type="ECO:0000259" key="4">
    <source>
        <dbReference type="PROSITE" id="PS51352"/>
    </source>
</evidence>
<feature type="compositionally biased region" description="Pro residues" evidence="2">
    <location>
        <begin position="364"/>
        <end position="382"/>
    </location>
</feature>
<dbReference type="GeneID" id="17324833"/>
<evidence type="ECO:0000256" key="1">
    <source>
        <dbReference type="ARBA" id="ARBA00003318"/>
    </source>
</evidence>
<dbReference type="InterPro" id="IPR017937">
    <property type="entry name" value="Thioredoxin_CS"/>
</dbReference>
<dbReference type="PANTHER" id="PTHR46713:SF1">
    <property type="entry name" value="F13M7.16 PROTEIN"/>
    <property type="match status" value="1"/>
</dbReference>
<feature type="domain" description="Thioredoxin" evidence="4">
    <location>
        <begin position="1"/>
        <end position="108"/>
    </location>
</feature>
<feature type="compositionally biased region" description="Low complexity" evidence="2">
    <location>
        <begin position="125"/>
        <end position="147"/>
    </location>
</feature>
<dbReference type="RefSeq" id="XP_005717116.1">
    <property type="nucleotide sequence ID" value="XM_005717059.1"/>
</dbReference>
<evidence type="ECO:0000313" key="6">
    <source>
        <dbReference type="Proteomes" id="UP000012073"/>
    </source>
</evidence>
<dbReference type="Pfam" id="PF00789">
    <property type="entry name" value="UBX"/>
    <property type="match status" value="1"/>
</dbReference>
<dbReference type="CDD" id="cd01767">
    <property type="entry name" value="UBX"/>
    <property type="match status" value="1"/>
</dbReference>
<protein>
    <submittedName>
        <fullName evidence="5">Thioredoxin domain containing protein</fullName>
    </submittedName>
</protein>
<name>R7QFI8_CHOCR</name>
<dbReference type="PROSITE" id="PS51352">
    <property type="entry name" value="THIOREDOXIN_2"/>
    <property type="match status" value="1"/>
</dbReference>
<proteinExistence type="predicted"/>
<dbReference type="InterPro" id="IPR009060">
    <property type="entry name" value="UBA-like_sf"/>
</dbReference>
<dbReference type="OMA" id="YPRKIYT"/>
<dbReference type="OrthoDB" id="2121326at2759"/>
<dbReference type="SUPFAM" id="SSF52833">
    <property type="entry name" value="Thioredoxin-like"/>
    <property type="match status" value="1"/>
</dbReference>
<dbReference type="STRING" id="2769.R7QFI8"/>
<dbReference type="CDD" id="cd02947">
    <property type="entry name" value="TRX_family"/>
    <property type="match status" value="1"/>
</dbReference>
<dbReference type="PROSITE" id="PS00194">
    <property type="entry name" value="THIOREDOXIN_1"/>
    <property type="match status" value="1"/>
</dbReference>
<organism evidence="5 6">
    <name type="scientific">Chondrus crispus</name>
    <name type="common">Carrageen Irish moss</name>
    <name type="synonym">Polymorpha crispa</name>
    <dbReference type="NCBI Taxonomy" id="2769"/>
    <lineage>
        <taxon>Eukaryota</taxon>
        <taxon>Rhodophyta</taxon>
        <taxon>Florideophyceae</taxon>
        <taxon>Rhodymeniophycidae</taxon>
        <taxon>Gigartinales</taxon>
        <taxon>Gigartinaceae</taxon>
        <taxon>Chondrus</taxon>
    </lineage>
</organism>
<dbReference type="SUPFAM" id="SSF54236">
    <property type="entry name" value="Ubiquitin-like"/>
    <property type="match status" value="1"/>
</dbReference>
<dbReference type="InterPro" id="IPR013766">
    <property type="entry name" value="Thioredoxin_domain"/>
</dbReference>
<dbReference type="Gene3D" id="1.10.8.10">
    <property type="entry name" value="DNA helicase RuvA subunit, C-terminal domain"/>
    <property type="match status" value="1"/>
</dbReference>
<dbReference type="Proteomes" id="UP000012073">
    <property type="component" value="Unassembled WGS sequence"/>
</dbReference>
<dbReference type="SUPFAM" id="SSF46934">
    <property type="entry name" value="UBA-like"/>
    <property type="match status" value="1"/>
</dbReference>
<comment type="function">
    <text evidence="1">Participates in various redox reactions through the reversible oxidation of its active center dithiol to a disulfide and catalyzes dithiol-disulfide exchange reactions.</text>
</comment>
<dbReference type="PANTHER" id="PTHR46713">
    <property type="entry name" value="F13M7.16 PROTEIN"/>
    <property type="match status" value="1"/>
</dbReference>
<dbReference type="InterPro" id="IPR015940">
    <property type="entry name" value="UBA"/>
</dbReference>
<dbReference type="KEGG" id="ccp:CHC_T00010277001"/>
<feature type="region of interest" description="Disordered" evidence="2">
    <location>
        <begin position="175"/>
        <end position="204"/>
    </location>
</feature>
<dbReference type="EMBL" id="HG001830">
    <property type="protein sequence ID" value="CDF37297.1"/>
    <property type="molecule type" value="Genomic_DNA"/>
</dbReference>
<dbReference type="Gramene" id="CDF37297">
    <property type="protein sequence ID" value="CDF37297"/>
    <property type="gene ID" value="CHC_T00010277001"/>
</dbReference>
<accession>R7QFI8</accession>
<evidence type="ECO:0000259" key="3">
    <source>
        <dbReference type="PROSITE" id="PS50033"/>
    </source>
</evidence>
<feature type="region of interest" description="Disordered" evidence="2">
    <location>
        <begin position="260"/>
        <end position="395"/>
    </location>
</feature>
<sequence length="467" mass="50849">MSLEHVSSLSAFQTILNTSGKKLVVVDFHATWCGPCHAIAPFYEKLSRKYAGRARFIKVDVDEAQDVAQHCSVSAMPTFHMYMKGNRVSDFSGADSSKLAAEVERCAPSSSDVSFGGSGRTLSDPAGASASGSGSKPSGSARSARAIAADAAARRMEEVAKAKAAARAAEEAAAKEAAAAAEKSDGKPSASSDGPRPAKNDARLKVDPVLLKSMVGEMGFPKIRAEKALILTGNKSIERAVEWCFQHADDADIDEPLQLVTKEGGSKPKLSPEEAKKKADELYARARTRREAEEKKEAIEKEKRRLKSGKEVTAAKLKLEEESRKRAVDEKKREKLEAKQQRERVRQMLEADKQRRREKFNMPGPAPSNPQPSKPKVAPPVAPRATADRGSIQFRLPDGSRIQGEFERHHTVGDLLSFLASTRPDIGSRNVTLSQQYPRRKFTSRDSAASLGDLNLLPREALTVLFS</sequence>